<dbReference type="PROSITE" id="PS51166">
    <property type="entry name" value="CBM20"/>
    <property type="match status" value="1"/>
</dbReference>
<feature type="compositionally biased region" description="Basic and acidic residues" evidence="1">
    <location>
        <begin position="44"/>
        <end position="65"/>
    </location>
</feature>
<feature type="non-terminal residue" evidence="3">
    <location>
        <position position="1"/>
    </location>
</feature>
<dbReference type="InterPro" id="IPR013784">
    <property type="entry name" value="Carb-bd-like_fold"/>
</dbReference>
<organism evidence="3">
    <name type="scientific">Laodelphax striatellus</name>
    <name type="common">Small brown planthopper</name>
    <name type="synonym">Delphax striatella</name>
    <dbReference type="NCBI Taxonomy" id="195883"/>
    <lineage>
        <taxon>Eukaryota</taxon>
        <taxon>Metazoa</taxon>
        <taxon>Ecdysozoa</taxon>
        <taxon>Arthropoda</taxon>
        <taxon>Hexapoda</taxon>
        <taxon>Insecta</taxon>
        <taxon>Pterygota</taxon>
        <taxon>Neoptera</taxon>
        <taxon>Paraneoptera</taxon>
        <taxon>Hemiptera</taxon>
        <taxon>Auchenorrhyncha</taxon>
        <taxon>Fulgoroidea</taxon>
        <taxon>Delphacidae</taxon>
        <taxon>Criomorphinae</taxon>
        <taxon>Laodelphax</taxon>
    </lineage>
</organism>
<dbReference type="SUPFAM" id="SSF49452">
    <property type="entry name" value="Starch-binding domain-like"/>
    <property type="match status" value="1"/>
</dbReference>
<sequence>RVVVVSCVIHEWCESEIVILKYNGKMMQWWNSDMLVQSNMMGEDESKNGMNEKKKHTEVETSEKDSPKRKWQFKVKVDLNPGEVICVTGNSVSLGLWVITKARKLCRTDEENIYSGMVDLPANRDVEYRYAVCSLIEPEVSHLDELQCVVRHWETFTLPRVAKTNNEGNGQLEVYGYHNGVEKVGRGWLTCANIIQFKLLNNPIQLWKKKLQGRKIFVKVTPVELKKNVSHEPQCNAT</sequence>
<dbReference type="SMART" id="SM01065">
    <property type="entry name" value="CBM_2"/>
    <property type="match status" value="1"/>
</dbReference>
<accession>U5U2B5</accession>
<dbReference type="AlphaFoldDB" id="U5U2B5"/>
<reference evidence="3" key="1">
    <citation type="journal article" date="2013" name="PLoS ONE">
        <title>Overexpression of Multiple Detoxification Genes in Deltamethrin Resistant Laodelphax striatellus (Hemiptera: Delphacidae) in China.</title>
        <authorList>
            <person name="Xu L."/>
            <person name="Wu M."/>
            <person name="Han Z."/>
        </authorList>
    </citation>
    <scope>NUCLEOTIDE SEQUENCE</scope>
    <source>
        <strain evidence="3">Jianhu</strain>
        <tissue evidence="3">Whole body</tissue>
    </source>
</reference>
<name>U5U2B5_LAOST</name>
<evidence type="ECO:0000313" key="3">
    <source>
        <dbReference type="EMBL" id="AGZ15162.1"/>
    </source>
</evidence>
<evidence type="ECO:0000259" key="2">
    <source>
        <dbReference type="PROSITE" id="PS51166"/>
    </source>
</evidence>
<dbReference type="InterPro" id="IPR013783">
    <property type="entry name" value="Ig-like_fold"/>
</dbReference>
<dbReference type="EMBL" id="KF417877">
    <property type="protein sequence ID" value="AGZ15162.1"/>
    <property type="molecule type" value="mRNA"/>
</dbReference>
<feature type="domain" description="CBM20" evidence="2">
    <location>
        <begin position="63"/>
        <end position="179"/>
    </location>
</feature>
<feature type="non-terminal residue" evidence="3">
    <location>
        <position position="238"/>
    </location>
</feature>
<dbReference type="Pfam" id="PF00686">
    <property type="entry name" value="CBM_20"/>
    <property type="match status" value="1"/>
</dbReference>
<evidence type="ECO:0000256" key="1">
    <source>
        <dbReference type="SAM" id="MobiDB-lite"/>
    </source>
</evidence>
<dbReference type="Gene3D" id="2.60.40.10">
    <property type="entry name" value="Immunoglobulins"/>
    <property type="match status" value="1"/>
</dbReference>
<proteinExistence type="evidence at transcript level"/>
<feature type="region of interest" description="Disordered" evidence="1">
    <location>
        <begin position="43"/>
        <end position="65"/>
    </location>
</feature>
<dbReference type="GO" id="GO:2001070">
    <property type="term" value="F:starch binding"/>
    <property type="evidence" value="ECO:0007669"/>
    <property type="project" value="InterPro"/>
</dbReference>
<protein>
    <submittedName>
        <fullName evidence="3">Phosphoesterase 5</fullName>
    </submittedName>
</protein>
<dbReference type="InterPro" id="IPR002044">
    <property type="entry name" value="CBM20"/>
</dbReference>